<dbReference type="PANTHER" id="PTHR32432:SF4">
    <property type="entry name" value="CELL DIVISION PROTEIN FTSA"/>
    <property type="match status" value="1"/>
</dbReference>
<keyword evidence="5" id="KW-0997">Cell inner membrane</keyword>
<dbReference type="HAMAP" id="MF_02033">
    <property type="entry name" value="FtsA"/>
    <property type="match status" value="1"/>
</dbReference>
<evidence type="ECO:0000256" key="7">
    <source>
        <dbReference type="SAM" id="MobiDB-lite"/>
    </source>
</evidence>
<dbReference type="eggNOG" id="COG0849">
    <property type="taxonomic scope" value="Bacteria"/>
</dbReference>
<evidence type="ECO:0000259" key="8">
    <source>
        <dbReference type="SMART" id="SM00842"/>
    </source>
</evidence>
<keyword evidence="4 5" id="KW-0131">Cell cycle</keyword>
<dbReference type="GO" id="GO:0009898">
    <property type="term" value="C:cytoplasmic side of plasma membrane"/>
    <property type="evidence" value="ECO:0007669"/>
    <property type="project" value="UniProtKB-UniRule"/>
</dbReference>
<dbReference type="InterPro" id="IPR003494">
    <property type="entry name" value="SHS2_FtsA"/>
</dbReference>
<dbReference type="InterPro" id="IPR043129">
    <property type="entry name" value="ATPase_NBD"/>
</dbReference>
<dbReference type="InterPro" id="IPR050696">
    <property type="entry name" value="FtsA/MreB"/>
</dbReference>
<evidence type="ECO:0000313" key="10">
    <source>
        <dbReference type="Proteomes" id="UP000000245"/>
    </source>
</evidence>
<dbReference type="GO" id="GO:0032153">
    <property type="term" value="C:cell division site"/>
    <property type="evidence" value="ECO:0007669"/>
    <property type="project" value="UniProtKB-UniRule"/>
</dbReference>
<feature type="domain" description="SHS2" evidence="8">
    <location>
        <begin position="34"/>
        <end position="220"/>
    </location>
</feature>
<comment type="subunit">
    <text evidence="5">Self-interacts. Interacts with FtsZ.</text>
</comment>
<feature type="compositionally biased region" description="Basic and acidic residues" evidence="7">
    <location>
        <begin position="17"/>
        <end position="26"/>
    </location>
</feature>
<comment type="function">
    <text evidence="5 6">Cell division protein that is involved in the assembly of the Z ring. May serve as a membrane anchor for the Z ring.</text>
</comment>
<feature type="region of interest" description="Disordered" evidence="7">
    <location>
        <begin position="1"/>
        <end position="34"/>
    </location>
</feature>
<evidence type="ECO:0000256" key="6">
    <source>
        <dbReference type="PIRNR" id="PIRNR003101"/>
    </source>
</evidence>
<dbReference type="STRING" id="349163.Acry_0068"/>
<keyword evidence="2 5" id="KW-0132">Cell division</keyword>
<dbReference type="InterPro" id="IPR020823">
    <property type="entry name" value="Cell_div_FtsA"/>
</dbReference>
<sequence>MGMNDLSRRATLTATRAEPRQQETRRQPARSGPFGVLDIGSTKISCLIGRAESDGRLRALGFGWQRGRGVKSGGIVDLEDAEKAIRAAVGAAEDQADMRLKSVTVNLSCGQPESRLFNVQWPIDGRAVTEDDIRRVVREARARAASEGRGTIHALPLNFSTDETGGVADPRGLYCDTLTAQLHVVDAATTAIKSVTACLERCELEIASMVSAPFASGLATLVEDERELGATVIDMGGGTTTIAVFAEGQMLHTAQLPVGGNHVTNDVARLLSTQVAHAERLKTLYGTCQESPDDARELLPVPLVGEAEHQIAKVPRSALVSIIRPRLEEIFELVRDRIETSGLGRAAGARVVLTGGASQLVGARELAAQILDRQVRIGKPIGVIGLPDAATGPNFATMIGLLAFASGDGQTMHDIDLTAAAPQGRLARFMNLLMRRM</sequence>
<keyword evidence="1 5" id="KW-1003">Cell membrane</keyword>
<dbReference type="KEGG" id="acr:Acry_0068"/>
<keyword evidence="3 5" id="KW-0472">Membrane</keyword>
<evidence type="ECO:0000256" key="3">
    <source>
        <dbReference type="ARBA" id="ARBA00023136"/>
    </source>
</evidence>
<evidence type="ECO:0000256" key="5">
    <source>
        <dbReference type="HAMAP-Rule" id="MF_02033"/>
    </source>
</evidence>
<keyword evidence="10" id="KW-1185">Reference proteome</keyword>
<proteinExistence type="inferred from homology"/>
<comment type="similarity">
    <text evidence="5 6">Belongs to the FtsA/MreB family.</text>
</comment>
<comment type="subcellular location">
    <subcellularLocation>
        <location evidence="5">Cell inner membrane</location>
        <topology evidence="5">Peripheral membrane protein</topology>
        <orientation evidence="5">Cytoplasmic side</orientation>
    </subcellularLocation>
    <text evidence="5">Localizes to the Z ring in an FtsZ-dependent manner. Targeted to the membrane through a conserved C-terminal amphipathic helix.</text>
</comment>
<evidence type="ECO:0000256" key="2">
    <source>
        <dbReference type="ARBA" id="ARBA00022618"/>
    </source>
</evidence>
<dbReference type="HOGENOM" id="CLU_037850_3_0_5"/>
<dbReference type="EMBL" id="CP000697">
    <property type="protein sequence ID" value="ABQ29297.1"/>
    <property type="molecule type" value="Genomic_DNA"/>
</dbReference>
<dbReference type="SUPFAM" id="SSF53067">
    <property type="entry name" value="Actin-like ATPase domain"/>
    <property type="match status" value="2"/>
</dbReference>
<evidence type="ECO:0000256" key="4">
    <source>
        <dbReference type="ARBA" id="ARBA00023306"/>
    </source>
</evidence>
<name>A5FUL5_ACICJ</name>
<dbReference type="PIRSF" id="PIRSF003101">
    <property type="entry name" value="FtsA"/>
    <property type="match status" value="1"/>
</dbReference>
<evidence type="ECO:0000256" key="1">
    <source>
        <dbReference type="ARBA" id="ARBA00022475"/>
    </source>
</evidence>
<dbReference type="PANTHER" id="PTHR32432">
    <property type="entry name" value="CELL DIVISION PROTEIN FTSA-RELATED"/>
    <property type="match status" value="1"/>
</dbReference>
<dbReference type="Pfam" id="PF02491">
    <property type="entry name" value="SHS2_FTSA"/>
    <property type="match status" value="1"/>
</dbReference>
<protein>
    <recommendedName>
        <fullName evidence="5 6">Cell division protein FtsA</fullName>
    </recommendedName>
</protein>
<dbReference type="SMART" id="SM00842">
    <property type="entry name" value="FtsA"/>
    <property type="match status" value="1"/>
</dbReference>
<organism evidence="9 10">
    <name type="scientific">Acidiphilium cryptum (strain JF-5)</name>
    <dbReference type="NCBI Taxonomy" id="349163"/>
    <lineage>
        <taxon>Bacteria</taxon>
        <taxon>Pseudomonadati</taxon>
        <taxon>Pseudomonadota</taxon>
        <taxon>Alphaproteobacteria</taxon>
        <taxon>Acetobacterales</taxon>
        <taxon>Acidocellaceae</taxon>
        <taxon>Acidiphilium</taxon>
    </lineage>
</organism>
<gene>
    <name evidence="5" type="primary">ftsA</name>
    <name evidence="9" type="ordered locus">Acry_0068</name>
</gene>
<dbReference type="NCBIfam" id="TIGR01174">
    <property type="entry name" value="ftsA"/>
    <property type="match status" value="1"/>
</dbReference>
<dbReference type="Gene3D" id="3.30.420.40">
    <property type="match status" value="1"/>
</dbReference>
<dbReference type="Pfam" id="PF14450">
    <property type="entry name" value="FtsA"/>
    <property type="match status" value="1"/>
</dbReference>
<dbReference type="AlphaFoldDB" id="A5FUL5"/>
<evidence type="ECO:0000313" key="9">
    <source>
        <dbReference type="EMBL" id="ABQ29297.1"/>
    </source>
</evidence>
<dbReference type="CDD" id="cd24048">
    <property type="entry name" value="ASKHA_NBD_FtsA"/>
    <property type="match status" value="1"/>
</dbReference>
<dbReference type="GO" id="GO:0043093">
    <property type="term" value="P:FtsZ-dependent cytokinesis"/>
    <property type="evidence" value="ECO:0007669"/>
    <property type="project" value="UniProtKB-UniRule"/>
</dbReference>
<reference evidence="9 10" key="1">
    <citation type="submission" date="2007-05" db="EMBL/GenBank/DDBJ databases">
        <title>Complete sequence of chromosome of Acidiphilium cryptum JF-5.</title>
        <authorList>
            <consortium name="US DOE Joint Genome Institute"/>
            <person name="Copeland A."/>
            <person name="Lucas S."/>
            <person name="Lapidus A."/>
            <person name="Barry K."/>
            <person name="Detter J.C."/>
            <person name="Glavina del Rio T."/>
            <person name="Hammon N."/>
            <person name="Israni S."/>
            <person name="Dalin E."/>
            <person name="Tice H."/>
            <person name="Pitluck S."/>
            <person name="Sims D."/>
            <person name="Brettin T."/>
            <person name="Bruce D."/>
            <person name="Han C."/>
            <person name="Schmutz J."/>
            <person name="Larimer F."/>
            <person name="Land M."/>
            <person name="Hauser L."/>
            <person name="Kyrpides N."/>
            <person name="Kim E."/>
            <person name="Magnuson T."/>
            <person name="Richardson P."/>
        </authorList>
    </citation>
    <scope>NUCLEOTIDE SEQUENCE [LARGE SCALE GENOMIC DNA]</scope>
    <source>
        <strain evidence="9 10">JF-5</strain>
    </source>
</reference>
<accession>A5FUL5</accession>
<dbReference type="Proteomes" id="UP000000245">
    <property type="component" value="Chromosome"/>
</dbReference>